<dbReference type="OrthoDB" id="1792672at2"/>
<dbReference type="GO" id="GO:0016787">
    <property type="term" value="F:hydrolase activity"/>
    <property type="evidence" value="ECO:0007669"/>
    <property type="project" value="InterPro"/>
</dbReference>
<proteinExistence type="predicted"/>
<dbReference type="InterPro" id="IPR043129">
    <property type="entry name" value="ATPase_NBD"/>
</dbReference>
<dbReference type="SUPFAM" id="SSF53067">
    <property type="entry name" value="Actin-like ATPase domain"/>
    <property type="match status" value="1"/>
</dbReference>
<evidence type="ECO:0000313" key="2">
    <source>
        <dbReference type="EMBL" id="RUM96887.1"/>
    </source>
</evidence>
<dbReference type="NCBIfam" id="TIGR03123">
    <property type="entry name" value="one_C_unchar_1"/>
    <property type="match status" value="1"/>
</dbReference>
<comment type="caution">
    <text evidence="2">The sequence shown here is derived from an EMBL/GenBank/DDBJ whole genome shotgun (WGS) entry which is preliminary data.</text>
</comment>
<accession>A0A432V412</accession>
<reference evidence="2 3" key="1">
    <citation type="submission" date="2018-11" db="EMBL/GenBank/DDBJ databases">
        <title>Pseudaminobacter arsenicus sp. nov., an arsenic-resistant bacterium isolated from arsenic-rich aquifers.</title>
        <authorList>
            <person name="Mu Y."/>
        </authorList>
    </citation>
    <scope>NUCLEOTIDE SEQUENCE [LARGE SCALE GENOMIC DNA]</scope>
    <source>
        <strain evidence="2 3">CB3</strain>
    </source>
</reference>
<protein>
    <recommendedName>
        <fullName evidence="1">Hydantoinase A/oxoprolinase domain-containing protein</fullName>
    </recommendedName>
</protein>
<dbReference type="Gene3D" id="3.30.420.40">
    <property type="match status" value="1"/>
</dbReference>
<evidence type="ECO:0000259" key="1">
    <source>
        <dbReference type="Pfam" id="PF01968"/>
    </source>
</evidence>
<dbReference type="AlphaFoldDB" id="A0A432V412"/>
<dbReference type="Gene3D" id="3.30.420.190">
    <property type="entry name" value="conserved archaeal protein q6m145"/>
    <property type="match status" value="1"/>
</dbReference>
<gene>
    <name evidence="2" type="ORF">EET67_15220</name>
</gene>
<dbReference type="Proteomes" id="UP000281647">
    <property type="component" value="Unassembled WGS sequence"/>
</dbReference>
<dbReference type="EMBL" id="RKST01000015">
    <property type="protein sequence ID" value="RUM96887.1"/>
    <property type="molecule type" value="Genomic_DNA"/>
</dbReference>
<dbReference type="Pfam" id="PF01968">
    <property type="entry name" value="Hydantoinase_A"/>
    <property type="match status" value="1"/>
</dbReference>
<sequence>MVTQENIIVGCDIGGAHLKVARAENGRIVKAMTVATPIWLGLDRLTAVIPEVMPLFAGSGLNAFTMTGELSDIFPSREAGIAELLKVIGTHFPGRSMIYAGRSGFVTADQAIQHAADVASANWHATAALVAELVGEALFIDMGSTTTDILATRKGAVEHHGYTDAERLATGELVYTGFTRTPLMGVASNAPIRGRLTPLMNEYFASMADVQRILGALDESDDKQSTADGQAKTVDASITRLARMVGRDSANLTAAEWRDLANWFSERQLRTIHDAALLVAGKHQPGSRAPMVGAGIGRAQLKCLAERMRRPFLDFADIIPADDAVRAEASGAAPAAALALLAGAADHRPPGER</sequence>
<organism evidence="2 3">
    <name type="scientific">Borborobacter arsenicus</name>
    <dbReference type="NCBI Taxonomy" id="1851146"/>
    <lineage>
        <taxon>Bacteria</taxon>
        <taxon>Pseudomonadati</taxon>
        <taxon>Pseudomonadota</taxon>
        <taxon>Alphaproteobacteria</taxon>
        <taxon>Hyphomicrobiales</taxon>
        <taxon>Phyllobacteriaceae</taxon>
        <taxon>Borborobacter</taxon>
    </lineage>
</organism>
<dbReference type="InterPro" id="IPR002821">
    <property type="entry name" value="Hydantoinase_A"/>
</dbReference>
<name>A0A432V412_9HYPH</name>
<keyword evidence="3" id="KW-1185">Reference proteome</keyword>
<feature type="domain" description="Hydantoinase A/oxoprolinase" evidence="1">
    <location>
        <begin position="63"/>
        <end position="307"/>
    </location>
</feature>
<evidence type="ECO:0000313" key="3">
    <source>
        <dbReference type="Proteomes" id="UP000281647"/>
    </source>
</evidence>
<dbReference type="InterPro" id="IPR002756">
    <property type="entry name" value="MfnF"/>
</dbReference>